<feature type="domain" description="GGDEF" evidence="3">
    <location>
        <begin position="528"/>
        <end position="660"/>
    </location>
</feature>
<dbReference type="InterPro" id="IPR013656">
    <property type="entry name" value="PAS_4"/>
</dbReference>
<dbReference type="NCBIfam" id="TIGR00254">
    <property type="entry name" value="GGDEF"/>
    <property type="match status" value="1"/>
</dbReference>
<evidence type="ECO:0000313" key="5">
    <source>
        <dbReference type="Proteomes" id="UP001302329"/>
    </source>
</evidence>
<dbReference type="EMBL" id="JAYGHY010000019">
    <property type="protein sequence ID" value="MEA5442447.1"/>
    <property type="molecule type" value="Genomic_DNA"/>
</dbReference>
<feature type="domain" description="PAC" evidence="2">
    <location>
        <begin position="186"/>
        <end position="238"/>
    </location>
</feature>
<protein>
    <submittedName>
        <fullName evidence="4">PAS domain S-box protein</fullName>
    </submittedName>
</protein>
<dbReference type="InterPro" id="IPR029787">
    <property type="entry name" value="Nucleotide_cyclase"/>
</dbReference>
<dbReference type="PROSITE" id="PS50112">
    <property type="entry name" value="PAS"/>
    <property type="match status" value="1"/>
</dbReference>
<proteinExistence type="predicted"/>
<dbReference type="PANTHER" id="PTHR44757">
    <property type="entry name" value="DIGUANYLATE CYCLASE DGCP"/>
    <property type="match status" value="1"/>
</dbReference>
<dbReference type="Gene3D" id="3.30.450.20">
    <property type="entry name" value="PAS domain"/>
    <property type="match status" value="3"/>
</dbReference>
<dbReference type="PANTHER" id="PTHR44757:SF2">
    <property type="entry name" value="BIOFILM ARCHITECTURE MAINTENANCE PROTEIN MBAA"/>
    <property type="match status" value="1"/>
</dbReference>
<reference evidence="4 5" key="1">
    <citation type="submission" date="2023-12" db="EMBL/GenBank/DDBJ databases">
        <title>Baltic Sea Cyanobacteria.</title>
        <authorList>
            <person name="Delbaje E."/>
            <person name="Fewer D.P."/>
            <person name="Shishido T.K."/>
        </authorList>
    </citation>
    <scope>NUCLEOTIDE SEQUENCE [LARGE SCALE GENOMIC DNA]</scope>
    <source>
        <strain evidence="4 5">UHCC 0281</strain>
    </source>
</reference>
<feature type="domain" description="PAC" evidence="2">
    <location>
        <begin position="320"/>
        <end position="372"/>
    </location>
</feature>
<dbReference type="SUPFAM" id="SSF55785">
    <property type="entry name" value="PYP-like sensor domain (PAS domain)"/>
    <property type="match status" value="3"/>
</dbReference>
<name>A0ABU5SV91_9CYAN</name>
<dbReference type="NCBIfam" id="TIGR00229">
    <property type="entry name" value="sensory_box"/>
    <property type="match status" value="3"/>
</dbReference>
<evidence type="ECO:0000259" key="3">
    <source>
        <dbReference type="PROSITE" id="PS50887"/>
    </source>
</evidence>
<feature type="domain" description="PAC" evidence="2">
    <location>
        <begin position="442"/>
        <end position="496"/>
    </location>
</feature>
<dbReference type="PROSITE" id="PS50887">
    <property type="entry name" value="GGDEF"/>
    <property type="match status" value="1"/>
</dbReference>
<sequence>MIPFRPPYHPRVVVSAAALIGLFLLDLALTRSLGFTLFPYYWIPVVLAASFATPRQVGGFTSLAIVLTVVWSLQAPQPTTLELLLRLVGLIGMAWVSLHLARELQAKDRSNRELKQHYQLLAENAPDVVLSSNLNGRIAWISPSVHQLLGHDSRQLQGRTIDELLLEADRGQLDQSIGLVLQGNSSVCELRFRTADGGSRWVSMALRPVLGAAGEVLGMVGSWRDIQGEVEARQAEERTKAALEASEERLRLTMENASTGIALLDAQGHFLSINPTGSGLLDQDHVGLEGLTWQAFSPAADQASEAPLMQELLSGRRSCYRLRKRILQRPDRCIWVDCSVSCSRHTDGTTAFVIAQFNDVTEMVQAEAALATSEERYRLLAENSSDVVLLIKDELISWISPSLTCMLGWQPGDWIGHPLSRFIPAEEQPALERDLHALAAGRTVVSRLQALAHDHSQRWVELHASPYRDLDGHLDGIVGSFRTVDQEVAAERELARRACTDELTGLVNRHEALEQITAIAGRVVRQGHATAVLFCDLDNFKEINDTFGHVPGDELLRTVATRIRMGLRSGDMAARIGGDELMVVLQGVRHLSDAVTIADKLRRAVAEPISTSAGFLSITLSIGVTMVEPGEDSDEIISRADRAMYRAKQTGRNQVLAFSDQTDTIKDRSASWQPAL</sequence>
<dbReference type="RefSeq" id="WP_323356520.1">
    <property type="nucleotide sequence ID" value="NZ_JAYGHY010000019.1"/>
</dbReference>
<gene>
    <name evidence="4" type="ORF">VB739_07775</name>
</gene>
<dbReference type="Pfam" id="PF08448">
    <property type="entry name" value="PAS_4"/>
    <property type="match status" value="3"/>
</dbReference>
<dbReference type="PROSITE" id="PS50113">
    <property type="entry name" value="PAC"/>
    <property type="match status" value="3"/>
</dbReference>
<dbReference type="InterPro" id="IPR035965">
    <property type="entry name" value="PAS-like_dom_sf"/>
</dbReference>
<dbReference type="SMART" id="SM00267">
    <property type="entry name" value="GGDEF"/>
    <property type="match status" value="1"/>
</dbReference>
<dbReference type="InterPro" id="IPR000014">
    <property type="entry name" value="PAS"/>
</dbReference>
<evidence type="ECO:0000259" key="2">
    <source>
        <dbReference type="PROSITE" id="PS50113"/>
    </source>
</evidence>
<dbReference type="SUPFAM" id="SSF55073">
    <property type="entry name" value="Nucleotide cyclase"/>
    <property type="match status" value="1"/>
</dbReference>
<evidence type="ECO:0000313" key="4">
    <source>
        <dbReference type="EMBL" id="MEA5442447.1"/>
    </source>
</evidence>
<dbReference type="InterPro" id="IPR052155">
    <property type="entry name" value="Biofilm_reg_signaling"/>
</dbReference>
<organism evidence="4 5">
    <name type="scientific">Cyanobium gracile UHCC 0281</name>
    <dbReference type="NCBI Taxonomy" id="3110309"/>
    <lineage>
        <taxon>Bacteria</taxon>
        <taxon>Bacillati</taxon>
        <taxon>Cyanobacteriota</taxon>
        <taxon>Cyanophyceae</taxon>
        <taxon>Synechococcales</taxon>
        <taxon>Prochlorococcaceae</taxon>
        <taxon>Cyanobium</taxon>
    </lineage>
</organism>
<dbReference type="InterPro" id="IPR000160">
    <property type="entry name" value="GGDEF_dom"/>
</dbReference>
<dbReference type="Pfam" id="PF00990">
    <property type="entry name" value="GGDEF"/>
    <property type="match status" value="1"/>
</dbReference>
<dbReference type="SMART" id="SM00086">
    <property type="entry name" value="PAC"/>
    <property type="match status" value="3"/>
</dbReference>
<comment type="caution">
    <text evidence="4">The sequence shown here is derived from an EMBL/GenBank/DDBJ whole genome shotgun (WGS) entry which is preliminary data.</text>
</comment>
<feature type="domain" description="PAS" evidence="1">
    <location>
        <begin position="114"/>
        <end position="184"/>
    </location>
</feature>
<dbReference type="InterPro" id="IPR043128">
    <property type="entry name" value="Rev_trsase/Diguanyl_cyclase"/>
</dbReference>
<dbReference type="Gene3D" id="3.30.70.270">
    <property type="match status" value="1"/>
</dbReference>
<dbReference type="InterPro" id="IPR000700">
    <property type="entry name" value="PAS-assoc_C"/>
</dbReference>
<evidence type="ECO:0000259" key="1">
    <source>
        <dbReference type="PROSITE" id="PS50112"/>
    </source>
</evidence>
<dbReference type="SMART" id="SM00091">
    <property type="entry name" value="PAS"/>
    <property type="match status" value="3"/>
</dbReference>
<dbReference type="Proteomes" id="UP001302329">
    <property type="component" value="Unassembled WGS sequence"/>
</dbReference>
<dbReference type="CDD" id="cd01949">
    <property type="entry name" value="GGDEF"/>
    <property type="match status" value="1"/>
</dbReference>
<dbReference type="CDD" id="cd00130">
    <property type="entry name" value="PAS"/>
    <property type="match status" value="3"/>
</dbReference>
<keyword evidence="5" id="KW-1185">Reference proteome</keyword>
<accession>A0ABU5SV91</accession>
<dbReference type="InterPro" id="IPR001610">
    <property type="entry name" value="PAC"/>
</dbReference>